<reference evidence="1 2" key="1">
    <citation type="submission" date="2019-12" db="EMBL/GenBank/DDBJ databases">
        <title>Whole genome shotgun sequence of Streptomyces hygroscopicus subsp. glebosus NBRC 13786.</title>
        <authorList>
            <person name="Ichikawa N."/>
            <person name="Kimura A."/>
            <person name="Kitahashi Y."/>
            <person name="Komaki H."/>
            <person name="Tamura T."/>
        </authorList>
    </citation>
    <scope>NUCLEOTIDE SEQUENCE [LARGE SCALE GENOMIC DNA]</scope>
    <source>
        <strain evidence="1 2">NBRC 13786</strain>
    </source>
</reference>
<accession>A0A640SU20</accession>
<protein>
    <submittedName>
        <fullName evidence="1">Uncharacterized protein</fullName>
    </submittedName>
</protein>
<keyword evidence="2" id="KW-1185">Reference proteome</keyword>
<evidence type="ECO:0000313" key="1">
    <source>
        <dbReference type="EMBL" id="GFE13596.1"/>
    </source>
</evidence>
<organism evidence="1 2">
    <name type="scientific">Streptomyces glebosus</name>
    <dbReference type="NCBI Taxonomy" id="249580"/>
    <lineage>
        <taxon>Bacteria</taxon>
        <taxon>Bacillati</taxon>
        <taxon>Actinomycetota</taxon>
        <taxon>Actinomycetes</taxon>
        <taxon>Kitasatosporales</taxon>
        <taxon>Streptomycetaceae</taxon>
        <taxon>Streptomyces</taxon>
    </lineage>
</organism>
<dbReference type="AlphaFoldDB" id="A0A640SU20"/>
<comment type="caution">
    <text evidence="1">The sequence shown here is derived from an EMBL/GenBank/DDBJ whole genome shotgun (WGS) entry which is preliminary data.</text>
</comment>
<evidence type="ECO:0000313" key="2">
    <source>
        <dbReference type="Proteomes" id="UP000430079"/>
    </source>
</evidence>
<dbReference type="EMBL" id="BLIO01000001">
    <property type="protein sequence ID" value="GFE13596.1"/>
    <property type="molecule type" value="Genomic_DNA"/>
</dbReference>
<dbReference type="Proteomes" id="UP000430079">
    <property type="component" value="Unassembled WGS sequence"/>
</dbReference>
<name>A0A640SU20_9ACTN</name>
<dbReference type="RefSeq" id="WP_229893988.1">
    <property type="nucleotide sequence ID" value="NZ_BLIO01000001.1"/>
</dbReference>
<proteinExistence type="predicted"/>
<sequence>MAAAWLTIAPADPGSADRRLFRCRGGRRWRVVPLRRERVGEQHDGQRCAAVTGTVAGPRERSVTAQSPRTDAPPARYDDLRALVFNCTLNSPGPTPNIGSPAARLPGGHLWEMSALTIAPSDTV</sequence>
<gene>
    <name evidence="1" type="ORF">Sgleb_16430</name>
</gene>